<dbReference type="Gene3D" id="3.30.530.20">
    <property type="match status" value="1"/>
</dbReference>
<keyword evidence="2" id="KW-0472">Membrane</keyword>
<keyword evidence="2" id="KW-0812">Transmembrane</keyword>
<dbReference type="PANTHER" id="PTHR38588:SF1">
    <property type="entry name" value="BLL0334 PROTEIN"/>
    <property type="match status" value="1"/>
</dbReference>
<organism evidence="3 4">
    <name type="scientific">Streptomyces uncialis</name>
    <dbReference type="NCBI Taxonomy" id="1048205"/>
    <lineage>
        <taxon>Bacteria</taxon>
        <taxon>Bacillati</taxon>
        <taxon>Actinomycetota</taxon>
        <taxon>Actinomycetes</taxon>
        <taxon>Kitasatosporales</taxon>
        <taxon>Streptomycetaceae</taxon>
        <taxon>Streptomyces</taxon>
    </lineage>
</organism>
<feature type="compositionally biased region" description="Acidic residues" evidence="1">
    <location>
        <begin position="179"/>
        <end position="189"/>
    </location>
</feature>
<gene>
    <name evidence="3" type="ORF">AB852_02435</name>
</gene>
<dbReference type="PANTHER" id="PTHR38588">
    <property type="entry name" value="BLL0334 PROTEIN"/>
    <property type="match status" value="1"/>
</dbReference>
<dbReference type="InterPro" id="IPR010419">
    <property type="entry name" value="CO_DH_gsu"/>
</dbReference>
<proteinExistence type="predicted"/>
<keyword evidence="4" id="KW-1185">Reference proteome</keyword>
<name>A0A1Q4VCT2_9ACTN</name>
<feature type="compositionally biased region" description="Basic and acidic residues" evidence="1">
    <location>
        <begin position="142"/>
        <end position="151"/>
    </location>
</feature>
<keyword evidence="2" id="KW-1133">Transmembrane helix</keyword>
<evidence type="ECO:0000256" key="2">
    <source>
        <dbReference type="SAM" id="Phobius"/>
    </source>
</evidence>
<dbReference type="STRING" id="1048205.AB852_02435"/>
<comment type="caution">
    <text evidence="3">The sequence shown here is derived from an EMBL/GenBank/DDBJ whole genome shotgun (WGS) entry which is preliminary data.</text>
</comment>
<feature type="transmembrane region" description="Helical" evidence="2">
    <location>
        <begin position="410"/>
        <end position="429"/>
    </location>
</feature>
<feature type="compositionally biased region" description="Low complexity" evidence="1">
    <location>
        <begin position="309"/>
        <end position="325"/>
    </location>
</feature>
<evidence type="ECO:0008006" key="5">
    <source>
        <dbReference type="Google" id="ProtNLM"/>
    </source>
</evidence>
<accession>A0A1Q4VCT2</accession>
<feature type="compositionally biased region" description="Acidic residues" evidence="1">
    <location>
        <begin position="227"/>
        <end position="250"/>
    </location>
</feature>
<dbReference type="InterPro" id="IPR023393">
    <property type="entry name" value="START-like_dom_sf"/>
</dbReference>
<dbReference type="SUPFAM" id="SSF55961">
    <property type="entry name" value="Bet v1-like"/>
    <property type="match status" value="1"/>
</dbReference>
<feature type="compositionally biased region" description="Acidic residues" evidence="1">
    <location>
        <begin position="260"/>
        <end position="277"/>
    </location>
</feature>
<sequence length="433" mass="43979">MKHEVVVPVGVEPLREAVADTVAVTRAVPGFQQDAGEPPGTGRLKVRAGGTSITYRGTFRVTPDPDGFRLDAEGTEVRGTGTVRVTVTARLVPEGTGTSVRYDATAEGDGRAGELTAEAVEAAVTRLLTRFTEALAGTSGHDTPHDDTPHDDGDDLGGSGQDGPDHAADLAGTGQGDPADGDDPADENDLAVPAGDDFADGDVSDGGRPGDPGPEFAGVDDSAAGIDDPDALDALDDEDGIDPAEAEAADAAESLRTAETEEAAAQEDEDGHEDGDEDHAGPGATDGPDTDAEQGAPDAPDTDAEQDAPDGPGVPDGPVVPDGPDTGARPEEPDGRVEDIDAAHDLAGVADDVVEEVARREAPGPPAEAAHARRTMIGRSAEEVDHAPPRGRYAPVAVPEATGQAATLRWAAPAAALVVATAIVVGRALRRRQ</sequence>
<dbReference type="AlphaFoldDB" id="A0A1Q4VCT2"/>
<dbReference type="Proteomes" id="UP000186455">
    <property type="component" value="Unassembled WGS sequence"/>
</dbReference>
<dbReference type="RefSeq" id="WP_073783108.1">
    <property type="nucleotide sequence ID" value="NZ_LFBV01000001.1"/>
</dbReference>
<feature type="compositionally biased region" description="Basic and acidic residues" evidence="1">
    <location>
        <begin position="328"/>
        <end position="341"/>
    </location>
</feature>
<reference evidence="3 4" key="1">
    <citation type="submission" date="2015-06" db="EMBL/GenBank/DDBJ databases">
        <title>Cloning and characterization of the uncialamcin biosynthetic gene cluster.</title>
        <authorList>
            <person name="Yan X."/>
            <person name="Huang T."/>
            <person name="Ge H."/>
            <person name="Shen B."/>
        </authorList>
    </citation>
    <scope>NUCLEOTIDE SEQUENCE [LARGE SCALE GENOMIC DNA]</scope>
    <source>
        <strain evidence="3 4">DCA2648</strain>
    </source>
</reference>
<evidence type="ECO:0000256" key="1">
    <source>
        <dbReference type="SAM" id="MobiDB-lite"/>
    </source>
</evidence>
<evidence type="ECO:0000313" key="4">
    <source>
        <dbReference type="Proteomes" id="UP000186455"/>
    </source>
</evidence>
<feature type="region of interest" description="Disordered" evidence="1">
    <location>
        <begin position="136"/>
        <end position="341"/>
    </location>
</feature>
<protein>
    <recommendedName>
        <fullName evidence="5">Carbon monoxide dehydrogenase subunit G</fullName>
    </recommendedName>
</protein>
<evidence type="ECO:0000313" key="3">
    <source>
        <dbReference type="EMBL" id="OKH95657.1"/>
    </source>
</evidence>
<dbReference type="EMBL" id="LFBV01000001">
    <property type="protein sequence ID" value="OKH95657.1"/>
    <property type="molecule type" value="Genomic_DNA"/>
</dbReference>